<reference evidence="1" key="1">
    <citation type="journal article" date="2019" name="Sci. Rep.">
        <title>Draft genome of Tanacetum cinerariifolium, the natural source of mosquito coil.</title>
        <authorList>
            <person name="Yamashiro T."/>
            <person name="Shiraishi A."/>
            <person name="Satake H."/>
            <person name="Nakayama K."/>
        </authorList>
    </citation>
    <scope>NUCLEOTIDE SEQUENCE</scope>
</reference>
<organism evidence="1">
    <name type="scientific">Tanacetum cinerariifolium</name>
    <name type="common">Dalmatian daisy</name>
    <name type="synonym">Chrysanthemum cinerariifolium</name>
    <dbReference type="NCBI Taxonomy" id="118510"/>
    <lineage>
        <taxon>Eukaryota</taxon>
        <taxon>Viridiplantae</taxon>
        <taxon>Streptophyta</taxon>
        <taxon>Embryophyta</taxon>
        <taxon>Tracheophyta</taxon>
        <taxon>Spermatophyta</taxon>
        <taxon>Magnoliopsida</taxon>
        <taxon>eudicotyledons</taxon>
        <taxon>Gunneridae</taxon>
        <taxon>Pentapetalae</taxon>
        <taxon>asterids</taxon>
        <taxon>campanulids</taxon>
        <taxon>Asterales</taxon>
        <taxon>Asteraceae</taxon>
        <taxon>Asteroideae</taxon>
        <taxon>Anthemideae</taxon>
        <taxon>Anthemidinae</taxon>
        <taxon>Tanacetum</taxon>
    </lineage>
</organism>
<comment type="caution">
    <text evidence="1">The sequence shown here is derived from an EMBL/GenBank/DDBJ whole genome shotgun (WGS) entry which is preliminary data.</text>
</comment>
<proteinExistence type="predicted"/>
<dbReference type="EMBL" id="BKCJ010276082">
    <property type="protein sequence ID" value="GEZ41458.1"/>
    <property type="molecule type" value="Genomic_DNA"/>
</dbReference>
<protein>
    <submittedName>
        <fullName evidence="1">Uncharacterized protein</fullName>
    </submittedName>
</protein>
<evidence type="ECO:0000313" key="1">
    <source>
        <dbReference type="EMBL" id="GEZ41458.1"/>
    </source>
</evidence>
<name>A0A699IEV5_TANCI</name>
<sequence>GNIYAMVQTCSTKPLSKVNSKVTRKHYSYNGGAGVSIDNTYMFIQVPSLKSPNVNDGRGSFGGGESD</sequence>
<gene>
    <name evidence="1" type="ORF">Tci_513431</name>
</gene>
<dbReference type="AlphaFoldDB" id="A0A699IEV5"/>
<feature type="non-terminal residue" evidence="1">
    <location>
        <position position="1"/>
    </location>
</feature>
<accession>A0A699IEV5</accession>